<dbReference type="SUPFAM" id="SSF48179">
    <property type="entry name" value="6-phosphogluconate dehydrogenase C-terminal domain-like"/>
    <property type="match status" value="1"/>
</dbReference>
<feature type="domain" description="6-phosphogluconate dehydrogenase NADP-binding" evidence="13">
    <location>
        <begin position="3"/>
        <end position="142"/>
    </location>
</feature>
<comment type="similarity">
    <text evidence="3">Belongs to the class II aldolase/RraA-like family.</text>
</comment>
<dbReference type="InterPro" id="IPR036291">
    <property type="entry name" value="NAD(P)-bd_dom_sf"/>
</dbReference>
<proteinExistence type="inferred from homology"/>
<evidence type="ECO:0000256" key="2">
    <source>
        <dbReference type="ARBA" id="ARBA00001968"/>
    </source>
</evidence>
<dbReference type="RefSeq" id="WP_345361166.1">
    <property type="nucleotide sequence ID" value="NZ_BAABII010000005.1"/>
</dbReference>
<evidence type="ECO:0000313" key="16">
    <source>
        <dbReference type="Proteomes" id="UP001564626"/>
    </source>
</evidence>
<dbReference type="Proteomes" id="UP001564626">
    <property type="component" value="Unassembled WGS sequence"/>
</dbReference>
<comment type="catalytic activity">
    <reaction evidence="12">
        <text>oxaloacetate + H(+) = pyruvate + CO2</text>
        <dbReference type="Rhea" id="RHEA:15641"/>
        <dbReference type="ChEBI" id="CHEBI:15361"/>
        <dbReference type="ChEBI" id="CHEBI:15378"/>
        <dbReference type="ChEBI" id="CHEBI:16452"/>
        <dbReference type="ChEBI" id="CHEBI:16526"/>
        <dbReference type="EC" id="4.1.1.112"/>
    </reaction>
</comment>
<gene>
    <name evidence="15" type="ORF">AB8O55_01855</name>
</gene>
<protein>
    <recommendedName>
        <fullName evidence="7">Putative 4-hydroxy-4-methyl-2-oxoglutarate aldolase</fullName>
        <ecNumber evidence="6">4.1.1.112</ecNumber>
        <ecNumber evidence="5">4.1.3.17</ecNumber>
    </recommendedName>
    <alternativeName>
        <fullName evidence="11">Oxaloacetate decarboxylase</fullName>
    </alternativeName>
    <alternativeName>
        <fullName evidence="9">Regulator of ribonuclease activity homolog</fullName>
    </alternativeName>
    <alternativeName>
        <fullName evidence="10">RraA-like protein</fullName>
    </alternativeName>
</protein>
<evidence type="ECO:0000256" key="1">
    <source>
        <dbReference type="ARBA" id="ARBA00001342"/>
    </source>
</evidence>
<evidence type="ECO:0000256" key="8">
    <source>
        <dbReference type="ARBA" id="ARBA00025046"/>
    </source>
</evidence>
<dbReference type="InterPro" id="IPR008927">
    <property type="entry name" value="6-PGluconate_DH-like_C_sf"/>
</dbReference>
<evidence type="ECO:0000313" key="15">
    <source>
        <dbReference type="EMBL" id="MEY8038131.1"/>
    </source>
</evidence>
<organism evidence="15 16">
    <name type="scientific">Saccharopolyspora cebuensis</name>
    <dbReference type="NCBI Taxonomy" id="418759"/>
    <lineage>
        <taxon>Bacteria</taxon>
        <taxon>Bacillati</taxon>
        <taxon>Actinomycetota</taxon>
        <taxon>Actinomycetes</taxon>
        <taxon>Pseudonocardiales</taxon>
        <taxon>Pseudonocardiaceae</taxon>
        <taxon>Saccharopolyspora</taxon>
    </lineage>
</organism>
<evidence type="ECO:0000259" key="14">
    <source>
        <dbReference type="Pfam" id="PF09130"/>
    </source>
</evidence>
<dbReference type="Pfam" id="PF03446">
    <property type="entry name" value="NAD_binding_2"/>
    <property type="match status" value="1"/>
</dbReference>
<evidence type="ECO:0000256" key="10">
    <source>
        <dbReference type="ARBA" id="ARBA00030169"/>
    </source>
</evidence>
<comment type="catalytic activity">
    <reaction evidence="1">
        <text>4-hydroxy-4-methyl-2-oxoglutarate = 2 pyruvate</text>
        <dbReference type="Rhea" id="RHEA:22748"/>
        <dbReference type="ChEBI" id="CHEBI:15361"/>
        <dbReference type="ChEBI" id="CHEBI:58276"/>
        <dbReference type="EC" id="4.1.3.17"/>
    </reaction>
</comment>
<dbReference type="Pfam" id="PF09130">
    <property type="entry name" value="DUF1932"/>
    <property type="match status" value="1"/>
</dbReference>
<dbReference type="EC" id="4.1.1.112" evidence="6"/>
<name>A0ABV4CAJ3_9PSEU</name>
<evidence type="ECO:0000256" key="11">
    <source>
        <dbReference type="ARBA" id="ARBA00032305"/>
    </source>
</evidence>
<evidence type="ECO:0000256" key="12">
    <source>
        <dbReference type="ARBA" id="ARBA00047973"/>
    </source>
</evidence>
<comment type="function">
    <text evidence="8">Catalyzes the aldol cleavage of 4-hydroxy-4-methyl-2-oxoglutarate (HMG) into 2 molecules of pyruvate. Also contains a secondary oxaloacetate (OAA) decarboxylase activity due to the common pyruvate enolate transition state formed following C-C bond cleavage in the retro-aldol and decarboxylation reactions.</text>
</comment>
<dbReference type="Gene3D" id="3.40.50.720">
    <property type="entry name" value="NAD(P)-binding Rossmann-like Domain"/>
    <property type="match status" value="1"/>
</dbReference>
<evidence type="ECO:0000256" key="5">
    <source>
        <dbReference type="ARBA" id="ARBA00012213"/>
    </source>
</evidence>
<comment type="cofactor">
    <cofactor evidence="2">
        <name>a divalent metal cation</name>
        <dbReference type="ChEBI" id="CHEBI:60240"/>
    </cofactor>
</comment>
<dbReference type="EMBL" id="JBGEHV010000002">
    <property type="protein sequence ID" value="MEY8038131.1"/>
    <property type="molecule type" value="Genomic_DNA"/>
</dbReference>
<comment type="subunit">
    <text evidence="4">Homotrimer.</text>
</comment>
<dbReference type="SUPFAM" id="SSF51735">
    <property type="entry name" value="NAD(P)-binding Rossmann-fold domains"/>
    <property type="match status" value="1"/>
</dbReference>
<dbReference type="InterPro" id="IPR006115">
    <property type="entry name" value="6PGDH_NADP-bd"/>
</dbReference>
<dbReference type="InterPro" id="IPR013328">
    <property type="entry name" value="6PGD_dom2"/>
</dbReference>
<dbReference type="SUPFAM" id="SSF89562">
    <property type="entry name" value="RraA-like"/>
    <property type="match status" value="1"/>
</dbReference>
<dbReference type="InterPro" id="IPR015814">
    <property type="entry name" value="Pgluconate_DH_NAD-bd_C"/>
</dbReference>
<dbReference type="PANTHER" id="PTHR33254">
    <property type="entry name" value="4-HYDROXY-4-METHYL-2-OXOGLUTARATE ALDOLASE 3-RELATED"/>
    <property type="match status" value="1"/>
</dbReference>
<evidence type="ECO:0000256" key="4">
    <source>
        <dbReference type="ARBA" id="ARBA00011233"/>
    </source>
</evidence>
<accession>A0ABV4CAJ3</accession>
<comment type="caution">
    <text evidence="15">The sequence shown here is derived from an EMBL/GenBank/DDBJ whole genome shotgun (WGS) entry which is preliminary data.</text>
</comment>
<dbReference type="Pfam" id="PF03737">
    <property type="entry name" value="RraA-like"/>
    <property type="match status" value="1"/>
</dbReference>
<evidence type="ECO:0000256" key="3">
    <source>
        <dbReference type="ARBA" id="ARBA00008621"/>
    </source>
</evidence>
<evidence type="ECO:0000256" key="6">
    <source>
        <dbReference type="ARBA" id="ARBA00012947"/>
    </source>
</evidence>
<dbReference type="CDD" id="cd16841">
    <property type="entry name" value="RraA_family"/>
    <property type="match status" value="1"/>
</dbReference>
<sequence length="450" mass="45700">MHVCVLGLGEAGARYGAGLAERGWTVTGYDPGPAATPAGVARAGTAAEAAAGADLVLSLVGGAHAAAAAEAVAGHLADAAVYADMNAGSPELKESLAAIVGAERFADVSVIGSVPRFGVATHVLVSGQAAAAVTDHFTAFGARAETIAGTAGAASARKLLRSTFMKGLGALITESLQAARAAGAEDWVAEQIDGELSSGAATRERLRTGTARHAARRAGEADAAVALLDALGQRGPMTRATAEVHHALADEQQGATDDLRTACASLAVAAIGDARDRMGLLDGGIRPLWKGARAVGRARTVWVPRGDNQAVHRALATARPGDLLVVNGHGDTSRALIGELIAERARARGITGMVIDGAARDIAELERLGFPVWARAANPAGPYKNGPGQVDVPVAVGGVVARPGDLIAADEDGVVVVPAHEAWATLHRARAIEHDERRRRDAILAATGPE</sequence>
<dbReference type="InterPro" id="IPR005493">
    <property type="entry name" value="RraA/RraA-like"/>
</dbReference>
<feature type="domain" description="Phosphogluconate dehydrogenase NAD-binding putative C-terminal" evidence="14">
    <location>
        <begin position="179"/>
        <end position="247"/>
    </location>
</feature>
<dbReference type="EC" id="4.1.3.17" evidence="5"/>
<dbReference type="Gene3D" id="3.50.30.40">
    <property type="entry name" value="Ribonuclease E inhibitor RraA/RraA-like"/>
    <property type="match status" value="1"/>
</dbReference>
<evidence type="ECO:0000256" key="9">
    <source>
        <dbReference type="ARBA" id="ARBA00029596"/>
    </source>
</evidence>
<dbReference type="PANTHER" id="PTHR33254:SF4">
    <property type="entry name" value="4-HYDROXY-4-METHYL-2-OXOGLUTARATE ALDOLASE 3-RELATED"/>
    <property type="match status" value="1"/>
</dbReference>
<reference evidence="15 16" key="1">
    <citation type="submission" date="2024-08" db="EMBL/GenBank/DDBJ databases">
        <title>Genome mining of Saccharopolyspora cebuensis PGLac3 from Nigerian medicinal plant.</title>
        <authorList>
            <person name="Ezeobiora C.E."/>
            <person name="Igbokwe N.H."/>
            <person name="Amin D.H."/>
            <person name="Mendie U.E."/>
        </authorList>
    </citation>
    <scope>NUCLEOTIDE SEQUENCE [LARGE SCALE GENOMIC DNA]</scope>
    <source>
        <strain evidence="15 16">PGLac3</strain>
    </source>
</reference>
<evidence type="ECO:0000256" key="7">
    <source>
        <dbReference type="ARBA" id="ARBA00016549"/>
    </source>
</evidence>
<keyword evidence="16" id="KW-1185">Reference proteome</keyword>
<dbReference type="InterPro" id="IPR036704">
    <property type="entry name" value="RraA/RraA-like_sf"/>
</dbReference>
<dbReference type="Gene3D" id="1.10.1040.10">
    <property type="entry name" value="N-(1-d-carboxylethyl)-l-norvaline Dehydrogenase, domain 2"/>
    <property type="match status" value="1"/>
</dbReference>
<evidence type="ECO:0000259" key="13">
    <source>
        <dbReference type="Pfam" id="PF03446"/>
    </source>
</evidence>